<dbReference type="Gene3D" id="1.10.10.10">
    <property type="entry name" value="Winged helix-like DNA-binding domain superfamily/Winged helix DNA-binding domain"/>
    <property type="match status" value="1"/>
</dbReference>
<dbReference type="PANTHER" id="PTHR13947:SF37">
    <property type="entry name" value="LD18367P"/>
    <property type="match status" value="1"/>
</dbReference>
<feature type="compositionally biased region" description="Low complexity" evidence="2">
    <location>
        <begin position="169"/>
        <end position="199"/>
    </location>
</feature>
<evidence type="ECO:0000256" key="2">
    <source>
        <dbReference type="SAM" id="MobiDB-lite"/>
    </source>
</evidence>
<dbReference type="Proteomes" id="UP000238356">
    <property type="component" value="Unassembled WGS sequence"/>
</dbReference>
<proteinExistence type="predicted"/>
<dbReference type="PROSITE" id="PS51186">
    <property type="entry name" value="GNAT"/>
    <property type="match status" value="1"/>
</dbReference>
<accession>A0A2S6A878</accession>
<dbReference type="SUPFAM" id="SSF46785">
    <property type="entry name" value="Winged helix' DNA-binding domain"/>
    <property type="match status" value="1"/>
</dbReference>
<dbReference type="PANTHER" id="PTHR13947">
    <property type="entry name" value="GNAT FAMILY N-ACETYLTRANSFERASE"/>
    <property type="match status" value="1"/>
</dbReference>
<evidence type="ECO:0000259" key="4">
    <source>
        <dbReference type="PROSITE" id="PS51186"/>
    </source>
</evidence>
<dbReference type="EMBL" id="PSZD01000006">
    <property type="protein sequence ID" value="PPJ29192.1"/>
    <property type="molecule type" value="Genomic_DNA"/>
</dbReference>
<sequence>MRCAQGRRAISLTRSKNCEGRVVTIPALDRDDVGAVRAFNRRYTRLIGVLEEHLLDSDFSLTEARILFELAHSGPLGVRTLRTDLGLDPGYLSRILARFESAGLVRRHRSGSDARLQLVQLTDAGRAAADDLDRRSAHDIAALLAGHSAADRRRLRTAMRTIEQLLDPATAASRASSPAASRASSPAASRADSPAAGRANTATASSPNIPAAGRAGSRGASGGSEVRLRSPRPGDYGWIIQRNAVLYAAEYGWDTDYEALVAKIVADFLAGHDPESERAWIAEAGGAAAGAVFCVREDDTTARLRLLLVEPSARGLGVGTALVEQCLRFATEAGYRDMVLWTNDVLTAARRIYQRAGFELVDSRPHHSFGADLVGQTWRRSLR</sequence>
<organism evidence="5 6">
    <name type="scientific">Nocardia nova</name>
    <dbReference type="NCBI Taxonomy" id="37330"/>
    <lineage>
        <taxon>Bacteria</taxon>
        <taxon>Bacillati</taxon>
        <taxon>Actinomycetota</taxon>
        <taxon>Actinomycetes</taxon>
        <taxon>Mycobacteriales</taxon>
        <taxon>Nocardiaceae</taxon>
        <taxon>Nocardia</taxon>
    </lineage>
</organism>
<feature type="domain" description="HTH marR-type" evidence="3">
    <location>
        <begin position="25"/>
        <end position="164"/>
    </location>
</feature>
<dbReference type="AlphaFoldDB" id="A0A2S6A878"/>
<reference evidence="5 6" key="1">
    <citation type="submission" date="2018-02" db="EMBL/GenBank/DDBJ databases">
        <title>8 Nocardia nova and 1 Nocardia cyriacigeorgica strain used for evolution to TMP-SMX.</title>
        <authorList>
            <person name="Mehta H."/>
            <person name="Weng J."/>
            <person name="Shamoo Y."/>
        </authorList>
    </citation>
    <scope>NUCLEOTIDE SEQUENCE [LARGE SCALE GENOMIC DNA]</scope>
    <source>
        <strain evidence="5 6">BAA2227</strain>
    </source>
</reference>
<protein>
    <submittedName>
        <fullName evidence="5">MarR family transcriptional regulator</fullName>
    </submittedName>
</protein>
<evidence type="ECO:0000259" key="3">
    <source>
        <dbReference type="PROSITE" id="PS50995"/>
    </source>
</evidence>
<dbReference type="GO" id="GO:0003700">
    <property type="term" value="F:DNA-binding transcription factor activity"/>
    <property type="evidence" value="ECO:0007669"/>
    <property type="project" value="InterPro"/>
</dbReference>
<dbReference type="SMART" id="SM00347">
    <property type="entry name" value="HTH_MARR"/>
    <property type="match status" value="1"/>
</dbReference>
<dbReference type="Pfam" id="PF00583">
    <property type="entry name" value="Acetyltransf_1"/>
    <property type="match status" value="1"/>
</dbReference>
<keyword evidence="6" id="KW-1185">Reference proteome</keyword>
<dbReference type="InterPro" id="IPR011991">
    <property type="entry name" value="ArsR-like_HTH"/>
</dbReference>
<dbReference type="CDD" id="cd04301">
    <property type="entry name" value="NAT_SF"/>
    <property type="match status" value="1"/>
</dbReference>
<dbReference type="InterPro" id="IPR050769">
    <property type="entry name" value="NAT_camello-type"/>
</dbReference>
<comment type="caution">
    <text evidence="5">The sequence shown here is derived from an EMBL/GenBank/DDBJ whole genome shotgun (WGS) entry which is preliminary data.</text>
</comment>
<dbReference type="Gene3D" id="3.40.630.30">
    <property type="match status" value="1"/>
</dbReference>
<feature type="domain" description="N-acetyltransferase" evidence="4">
    <location>
        <begin position="239"/>
        <end position="379"/>
    </location>
</feature>
<dbReference type="InterPro" id="IPR016181">
    <property type="entry name" value="Acyl_CoA_acyltransferase"/>
</dbReference>
<evidence type="ECO:0000256" key="1">
    <source>
        <dbReference type="ARBA" id="ARBA00022679"/>
    </source>
</evidence>
<evidence type="ECO:0000313" key="6">
    <source>
        <dbReference type="Proteomes" id="UP000238356"/>
    </source>
</evidence>
<dbReference type="InterPro" id="IPR036388">
    <property type="entry name" value="WH-like_DNA-bd_sf"/>
</dbReference>
<dbReference type="InterPro" id="IPR000182">
    <property type="entry name" value="GNAT_dom"/>
</dbReference>
<keyword evidence="1" id="KW-0808">Transferase</keyword>
<name>A0A2S6A878_9NOCA</name>
<dbReference type="SUPFAM" id="SSF55729">
    <property type="entry name" value="Acyl-CoA N-acyltransferases (Nat)"/>
    <property type="match status" value="1"/>
</dbReference>
<feature type="region of interest" description="Disordered" evidence="2">
    <location>
        <begin position="169"/>
        <end position="228"/>
    </location>
</feature>
<gene>
    <name evidence="5" type="ORF">C5F51_12085</name>
</gene>
<dbReference type="InterPro" id="IPR000835">
    <property type="entry name" value="HTH_MarR-typ"/>
</dbReference>
<dbReference type="CDD" id="cd00090">
    <property type="entry name" value="HTH_ARSR"/>
    <property type="match status" value="1"/>
</dbReference>
<dbReference type="Pfam" id="PF01047">
    <property type="entry name" value="MarR"/>
    <property type="match status" value="1"/>
</dbReference>
<dbReference type="InterPro" id="IPR036390">
    <property type="entry name" value="WH_DNA-bd_sf"/>
</dbReference>
<dbReference type="GO" id="GO:0008080">
    <property type="term" value="F:N-acetyltransferase activity"/>
    <property type="evidence" value="ECO:0007669"/>
    <property type="project" value="InterPro"/>
</dbReference>
<dbReference type="PROSITE" id="PS50995">
    <property type="entry name" value="HTH_MARR_2"/>
    <property type="match status" value="1"/>
</dbReference>
<evidence type="ECO:0000313" key="5">
    <source>
        <dbReference type="EMBL" id="PPJ29192.1"/>
    </source>
</evidence>